<dbReference type="Gene3D" id="3.40.109.10">
    <property type="entry name" value="NADH Oxidase"/>
    <property type="match status" value="1"/>
</dbReference>
<sequence length="206" mass="22362">MDTSISTLLDVREAAERRRSIRAFEPEPIPAADLEAILDVVRLAPSAFNVQPWRFVIVETPELKARLAAAAFNQRQVTSAPAVIALYTDMQDALATLEETVHPGMPEAQRAATAAHIRGILGKQSPEDQESWAAGQGYIALGYLLLAAEAHGYQTSPMTGFDAAQVREVLGLPDHVRVPALVAIGRGTEEGFTHHRHSLDRIVRAA</sequence>
<dbReference type="InterPro" id="IPR000415">
    <property type="entry name" value="Nitroreductase-like"/>
</dbReference>
<comment type="caution">
    <text evidence="4">The sequence shown here is derived from an EMBL/GenBank/DDBJ whole genome shotgun (WGS) entry which is preliminary data.</text>
</comment>
<reference evidence="4" key="1">
    <citation type="submission" date="2022-08" db="EMBL/GenBank/DDBJ databases">
        <title>Draft genome sequencing of Roseisolibacter agri AW1220.</title>
        <authorList>
            <person name="Tobiishi Y."/>
            <person name="Tonouchi A."/>
        </authorList>
    </citation>
    <scope>NUCLEOTIDE SEQUENCE</scope>
    <source>
        <strain evidence="4">AW1220</strain>
    </source>
</reference>
<dbReference type="InterPro" id="IPR029479">
    <property type="entry name" value="Nitroreductase"/>
</dbReference>
<keyword evidence="2" id="KW-0560">Oxidoreductase</keyword>
<dbReference type="PANTHER" id="PTHR43673:SF10">
    <property type="entry name" value="NADH DEHYDROGENASE_NAD(P)H NITROREDUCTASE XCC3605-RELATED"/>
    <property type="match status" value="1"/>
</dbReference>
<feature type="domain" description="Nitroreductase" evidence="3">
    <location>
        <begin position="16"/>
        <end position="186"/>
    </location>
</feature>
<evidence type="ECO:0000313" key="5">
    <source>
        <dbReference type="Proteomes" id="UP001161325"/>
    </source>
</evidence>
<comment type="similarity">
    <text evidence="1">Belongs to the nitroreductase family.</text>
</comment>
<dbReference type="Proteomes" id="UP001161325">
    <property type="component" value="Unassembled WGS sequence"/>
</dbReference>
<proteinExistence type="inferred from homology"/>
<evidence type="ECO:0000313" key="4">
    <source>
        <dbReference type="EMBL" id="GLC26778.1"/>
    </source>
</evidence>
<dbReference type="Pfam" id="PF00881">
    <property type="entry name" value="Nitroreductase"/>
    <property type="match status" value="1"/>
</dbReference>
<dbReference type="SUPFAM" id="SSF55469">
    <property type="entry name" value="FMN-dependent nitroreductase-like"/>
    <property type="match status" value="1"/>
</dbReference>
<evidence type="ECO:0000259" key="3">
    <source>
        <dbReference type="Pfam" id="PF00881"/>
    </source>
</evidence>
<dbReference type="CDD" id="cd03370">
    <property type="entry name" value="nitroreductase"/>
    <property type="match status" value="1"/>
</dbReference>
<evidence type="ECO:0000256" key="2">
    <source>
        <dbReference type="ARBA" id="ARBA00023002"/>
    </source>
</evidence>
<dbReference type="AlphaFoldDB" id="A0AA37QH81"/>
<keyword evidence="5" id="KW-1185">Reference proteome</keyword>
<name>A0AA37QH81_9BACT</name>
<organism evidence="4 5">
    <name type="scientific">Roseisolibacter agri</name>
    <dbReference type="NCBI Taxonomy" id="2014610"/>
    <lineage>
        <taxon>Bacteria</taxon>
        <taxon>Pseudomonadati</taxon>
        <taxon>Gemmatimonadota</taxon>
        <taxon>Gemmatimonadia</taxon>
        <taxon>Gemmatimonadales</taxon>
        <taxon>Gemmatimonadaceae</taxon>
        <taxon>Roseisolibacter</taxon>
    </lineage>
</organism>
<dbReference type="PANTHER" id="PTHR43673">
    <property type="entry name" value="NAD(P)H NITROREDUCTASE YDGI-RELATED"/>
    <property type="match status" value="1"/>
</dbReference>
<dbReference type="RefSeq" id="WP_284351232.1">
    <property type="nucleotide sequence ID" value="NZ_BRXS01000005.1"/>
</dbReference>
<accession>A0AA37QH81</accession>
<dbReference type="GO" id="GO:0016491">
    <property type="term" value="F:oxidoreductase activity"/>
    <property type="evidence" value="ECO:0007669"/>
    <property type="project" value="UniProtKB-KW"/>
</dbReference>
<dbReference type="EMBL" id="BRXS01000005">
    <property type="protein sequence ID" value="GLC26778.1"/>
    <property type="molecule type" value="Genomic_DNA"/>
</dbReference>
<protein>
    <submittedName>
        <fullName evidence="4">Nitroreductase</fullName>
    </submittedName>
</protein>
<evidence type="ECO:0000256" key="1">
    <source>
        <dbReference type="ARBA" id="ARBA00007118"/>
    </source>
</evidence>
<gene>
    <name evidence="4" type="ORF">rosag_32910</name>
</gene>